<accession>W3WQJ1</accession>
<dbReference type="AlphaFoldDB" id="W3WQJ1"/>
<dbReference type="Proteomes" id="UP000030651">
    <property type="component" value="Unassembled WGS sequence"/>
</dbReference>
<dbReference type="HOGENOM" id="CLU_1797136_0_0_1"/>
<reference evidence="2" key="1">
    <citation type="journal article" date="2015" name="BMC Genomics">
        <title>Genomic and transcriptomic analysis of the endophytic fungus Pestalotiopsis fici reveals its lifestyle and high potential for synthesis of natural products.</title>
        <authorList>
            <person name="Wang X."/>
            <person name="Zhang X."/>
            <person name="Liu L."/>
            <person name="Xiang M."/>
            <person name="Wang W."/>
            <person name="Sun X."/>
            <person name="Che Y."/>
            <person name="Guo L."/>
            <person name="Liu G."/>
            <person name="Guo L."/>
            <person name="Wang C."/>
            <person name="Yin W.B."/>
            <person name="Stadler M."/>
            <person name="Zhang X."/>
            <person name="Liu X."/>
        </authorList>
    </citation>
    <scope>NUCLEOTIDE SEQUENCE [LARGE SCALE GENOMIC DNA]</scope>
    <source>
        <strain evidence="2">W106-1 / CGMCC3.15140</strain>
    </source>
</reference>
<evidence type="ECO:0000313" key="2">
    <source>
        <dbReference type="Proteomes" id="UP000030651"/>
    </source>
</evidence>
<proteinExistence type="predicted"/>
<organism evidence="1 2">
    <name type="scientific">Pestalotiopsis fici (strain W106-1 / CGMCC3.15140)</name>
    <dbReference type="NCBI Taxonomy" id="1229662"/>
    <lineage>
        <taxon>Eukaryota</taxon>
        <taxon>Fungi</taxon>
        <taxon>Dikarya</taxon>
        <taxon>Ascomycota</taxon>
        <taxon>Pezizomycotina</taxon>
        <taxon>Sordariomycetes</taxon>
        <taxon>Xylariomycetidae</taxon>
        <taxon>Amphisphaeriales</taxon>
        <taxon>Sporocadaceae</taxon>
        <taxon>Pestalotiopsis</taxon>
    </lineage>
</organism>
<sequence>MPEFVKHFMILLVGEDLYKIGIMAVESRYVLPGNHESLAAFFQNHVHHRDLDRSMYTWAIYRELKSLNKKVVKLKGRAQHWIPIYLGFFGLGGIEVEEESLTEHNRKLRGYYMVGTARNLFNIPSMRDRSELDALGLGPWIERF</sequence>
<dbReference type="RefSeq" id="XP_007839128.1">
    <property type="nucleotide sequence ID" value="XM_007840937.1"/>
</dbReference>
<dbReference type="InParanoid" id="W3WQJ1"/>
<protein>
    <submittedName>
        <fullName evidence="1">Uncharacterized protein</fullName>
    </submittedName>
</protein>
<dbReference type="KEGG" id="pfy:PFICI_12356"/>
<name>W3WQJ1_PESFW</name>
<evidence type="ECO:0000313" key="1">
    <source>
        <dbReference type="EMBL" id="ETS75412.1"/>
    </source>
</evidence>
<dbReference type="GeneID" id="19277369"/>
<keyword evidence="2" id="KW-1185">Reference proteome</keyword>
<dbReference type="OrthoDB" id="4773912at2759"/>
<dbReference type="EMBL" id="KI912118">
    <property type="protein sequence ID" value="ETS75412.1"/>
    <property type="molecule type" value="Genomic_DNA"/>
</dbReference>
<gene>
    <name evidence="1" type="ORF">PFICI_12356</name>
</gene>